<dbReference type="InterPro" id="IPR009367">
    <property type="entry name" value="Elm1-like"/>
</dbReference>
<dbReference type="AlphaFoldDB" id="A0A1X2HSW7"/>
<reference evidence="1 2" key="1">
    <citation type="submission" date="2016-07" db="EMBL/GenBank/DDBJ databases">
        <title>Pervasive Adenine N6-methylation of Active Genes in Fungi.</title>
        <authorList>
            <consortium name="DOE Joint Genome Institute"/>
            <person name="Mondo S.J."/>
            <person name="Dannebaum R.O."/>
            <person name="Kuo R.C."/>
            <person name="Labutti K."/>
            <person name="Haridas S."/>
            <person name="Kuo A."/>
            <person name="Salamov A."/>
            <person name="Ahrendt S.R."/>
            <person name="Lipzen A."/>
            <person name="Sullivan W."/>
            <person name="Andreopoulos W.B."/>
            <person name="Clum A."/>
            <person name="Lindquist E."/>
            <person name="Daum C."/>
            <person name="Ramamoorthy G.K."/>
            <person name="Gryganskyi A."/>
            <person name="Culley D."/>
            <person name="Magnuson J.K."/>
            <person name="James T.Y."/>
            <person name="O'Malley M.A."/>
            <person name="Stajich J.E."/>
            <person name="Spatafora J.W."/>
            <person name="Visel A."/>
            <person name="Grigoriev I.V."/>
        </authorList>
    </citation>
    <scope>NUCLEOTIDE SEQUENCE [LARGE SCALE GENOMIC DNA]</scope>
    <source>
        <strain evidence="1 2">NRRL 2496</strain>
    </source>
</reference>
<comment type="caution">
    <text evidence="1">The sequence shown here is derived from an EMBL/GenBank/DDBJ whole genome shotgun (WGS) entry which is preliminary data.</text>
</comment>
<name>A0A1X2HSW7_SYNRA</name>
<accession>A0A1X2HSW7</accession>
<keyword evidence="2" id="KW-1185">Reference proteome</keyword>
<sequence>MFGILHRRCYSTARRSVLVLSDGKLESTLSGMALGRRLGDMRLKTIVGSKTLQAMPTLLQKYAVDWSKTSSSSRLPWFLQDADQKEQTMPDRADYVVCTAADAIPTCLATTKLYKDMFSVYLGFPSLPFIYFDQVVLPRYEANTKLAHLGPYARQKNMIGTLAPLVAPSSLSESRRSSSCYTAVVVGGYTPYCRWYSEDAKLLVDNIRRMVHHDPVTLILTEHTTDAARSILNSIADEPGVTLWDIQQQQQQQEASTASQRAEMYESLIQGASRVVLTADLDYLTTHAIAQSKPVYIAFGDRCRAYLQHFQRWARDHRLTRKLRLSKTATKAQDVYSYLGTHPAWQDGQRLVEVQETLDYVVHELEALRGEKSTGKRRKDIL</sequence>
<dbReference type="OrthoDB" id="1856981at2759"/>
<proteinExistence type="predicted"/>
<evidence type="ECO:0000313" key="1">
    <source>
        <dbReference type="EMBL" id="ORZ02695.1"/>
    </source>
</evidence>
<dbReference type="Pfam" id="PF06258">
    <property type="entry name" value="Mito_fiss_Elm1"/>
    <property type="match status" value="1"/>
</dbReference>
<protein>
    <submittedName>
        <fullName evidence="1">Mitochondrial fission ELM1-domain-containing protein</fullName>
    </submittedName>
</protein>
<dbReference type="EMBL" id="MCGN01000001">
    <property type="protein sequence ID" value="ORZ02695.1"/>
    <property type="molecule type" value="Genomic_DNA"/>
</dbReference>
<dbReference type="OMA" id="VTFGGQC"/>
<dbReference type="InParanoid" id="A0A1X2HSW7"/>
<gene>
    <name evidence="1" type="ORF">BCR43DRAFT_482013</name>
</gene>
<evidence type="ECO:0000313" key="2">
    <source>
        <dbReference type="Proteomes" id="UP000242180"/>
    </source>
</evidence>
<organism evidence="1 2">
    <name type="scientific">Syncephalastrum racemosum</name>
    <name type="common">Filamentous fungus</name>
    <dbReference type="NCBI Taxonomy" id="13706"/>
    <lineage>
        <taxon>Eukaryota</taxon>
        <taxon>Fungi</taxon>
        <taxon>Fungi incertae sedis</taxon>
        <taxon>Mucoromycota</taxon>
        <taxon>Mucoromycotina</taxon>
        <taxon>Mucoromycetes</taxon>
        <taxon>Mucorales</taxon>
        <taxon>Syncephalastraceae</taxon>
        <taxon>Syncephalastrum</taxon>
    </lineage>
</organism>
<dbReference type="Proteomes" id="UP000242180">
    <property type="component" value="Unassembled WGS sequence"/>
</dbReference>